<dbReference type="PROSITE" id="PS50887">
    <property type="entry name" value="GGDEF"/>
    <property type="match status" value="1"/>
</dbReference>
<comment type="caution">
    <text evidence="4">The sequence shown here is derived from an EMBL/GenBank/DDBJ whole genome shotgun (WGS) entry which is preliminary data.</text>
</comment>
<dbReference type="InterPro" id="IPR029787">
    <property type="entry name" value="Nucleotide_cyclase"/>
</dbReference>
<dbReference type="Proteomes" id="UP001597206">
    <property type="component" value="Unassembled WGS sequence"/>
</dbReference>
<gene>
    <name evidence="4" type="ORF">ACFQ2T_01375</name>
</gene>
<dbReference type="Pfam" id="PF00990">
    <property type="entry name" value="GGDEF"/>
    <property type="match status" value="1"/>
</dbReference>
<reference evidence="5" key="1">
    <citation type="journal article" date="2019" name="Int. J. Syst. Evol. Microbiol.">
        <title>The Global Catalogue of Microorganisms (GCM) 10K type strain sequencing project: providing services to taxonomists for standard genome sequencing and annotation.</title>
        <authorList>
            <consortium name="The Broad Institute Genomics Platform"/>
            <consortium name="The Broad Institute Genome Sequencing Center for Infectious Disease"/>
            <person name="Wu L."/>
            <person name="Ma J."/>
        </authorList>
    </citation>
    <scope>NUCLEOTIDE SEQUENCE [LARGE SCALE GENOMIC DNA]</scope>
    <source>
        <strain evidence="5">CCUG 58411</strain>
    </source>
</reference>
<proteinExistence type="predicted"/>
<dbReference type="SMART" id="SM00267">
    <property type="entry name" value="GGDEF"/>
    <property type="match status" value="1"/>
</dbReference>
<name>A0ABW3PAJ7_9PROT</name>
<evidence type="ECO:0000259" key="3">
    <source>
        <dbReference type="PROSITE" id="PS50887"/>
    </source>
</evidence>
<dbReference type="InterPro" id="IPR000160">
    <property type="entry name" value="GGDEF_dom"/>
</dbReference>
<feature type="domain" description="GGDEF" evidence="3">
    <location>
        <begin position="462"/>
        <end position="594"/>
    </location>
</feature>
<evidence type="ECO:0000313" key="5">
    <source>
        <dbReference type="Proteomes" id="UP001597206"/>
    </source>
</evidence>
<dbReference type="InterPro" id="IPR050469">
    <property type="entry name" value="Diguanylate_Cyclase"/>
</dbReference>
<protein>
    <recommendedName>
        <fullName evidence="1">diguanylate cyclase</fullName>
        <ecNumber evidence="1">2.7.7.65</ecNumber>
    </recommendedName>
</protein>
<dbReference type="EMBL" id="JBHTLN010000001">
    <property type="protein sequence ID" value="MFD1121141.1"/>
    <property type="molecule type" value="Genomic_DNA"/>
</dbReference>
<dbReference type="PANTHER" id="PTHR45138:SF9">
    <property type="entry name" value="DIGUANYLATE CYCLASE DGCM-RELATED"/>
    <property type="match status" value="1"/>
</dbReference>
<evidence type="ECO:0000256" key="1">
    <source>
        <dbReference type="ARBA" id="ARBA00012528"/>
    </source>
</evidence>
<dbReference type="EC" id="2.7.7.65" evidence="1"/>
<sequence>MTASEIARETIKQITVRRVEPTPENYTQIYLEVSGKPAKEDAASALRKALKQLPHDSMEQTNWVNRWEKVLKQDNWQGLADLLKEAMLQQLSHSTKWPKAIRTLMQGWDDKRTGMELARKREMLERVLINFGNDDTLSDKLLGMANNWLPADARVEGIPVPDELKEVPGAAAVPAAIEPLTKEELPGEVQQFHGAFTILQTLLKQTLQLGLIPRLEGYPDLQVEAVAVQESTERAKKVKEWEALAKSLKALLMRVEVIGAKEDDVRGDIIDLLHLLLSNIGELVADDSWLSGQVYAVQSIISGPLDRAKLKQAEKSLKEVIYKQGLLKHSLIEARSSFKTLISSFIDKLKYMGEASELYSGKIETYAQELSQTDDLIKINELVNHLMRDTSVMQTDILRSRDDLLNQQRVASDTQARILKLQDELSQLSEVVRIDQLTGVLNRRGMDDAFSTEIARYRRSGELLSVALLDIDNFKSLNDQHGHAAGDSALKHLAGVVKRTVRPTDIVTRMGGEEFVVILPNTNLDEAVTTMSRLQRALTKEYFLGNNQKLLITFSAGVALFQNEDDVSSILLRADQAMYLAKKSGKNRVMTEIDLRESQS</sequence>
<dbReference type="SUPFAM" id="SSF55073">
    <property type="entry name" value="Nucleotide cyclase"/>
    <property type="match status" value="1"/>
</dbReference>
<comment type="catalytic activity">
    <reaction evidence="2">
        <text>2 GTP = 3',3'-c-di-GMP + 2 diphosphate</text>
        <dbReference type="Rhea" id="RHEA:24898"/>
        <dbReference type="ChEBI" id="CHEBI:33019"/>
        <dbReference type="ChEBI" id="CHEBI:37565"/>
        <dbReference type="ChEBI" id="CHEBI:58805"/>
        <dbReference type="EC" id="2.7.7.65"/>
    </reaction>
</comment>
<organism evidence="4 5">
    <name type="scientific">Methylophilus flavus</name>
    <dbReference type="NCBI Taxonomy" id="640084"/>
    <lineage>
        <taxon>Bacteria</taxon>
        <taxon>Pseudomonadati</taxon>
        <taxon>Pseudomonadota</taxon>
        <taxon>Betaproteobacteria</taxon>
        <taxon>Nitrosomonadales</taxon>
        <taxon>Methylophilaceae</taxon>
        <taxon>Methylophilus</taxon>
    </lineage>
</organism>
<dbReference type="CDD" id="cd01949">
    <property type="entry name" value="GGDEF"/>
    <property type="match status" value="1"/>
</dbReference>
<keyword evidence="5" id="KW-1185">Reference proteome</keyword>
<dbReference type="NCBIfam" id="TIGR00254">
    <property type="entry name" value="GGDEF"/>
    <property type="match status" value="1"/>
</dbReference>
<evidence type="ECO:0000256" key="2">
    <source>
        <dbReference type="ARBA" id="ARBA00034247"/>
    </source>
</evidence>
<dbReference type="InterPro" id="IPR043128">
    <property type="entry name" value="Rev_trsase/Diguanyl_cyclase"/>
</dbReference>
<dbReference type="Gene3D" id="3.30.70.270">
    <property type="match status" value="1"/>
</dbReference>
<dbReference type="PANTHER" id="PTHR45138">
    <property type="entry name" value="REGULATORY COMPONENTS OF SENSORY TRANSDUCTION SYSTEM"/>
    <property type="match status" value="1"/>
</dbReference>
<accession>A0ABW3PAJ7</accession>
<evidence type="ECO:0000313" key="4">
    <source>
        <dbReference type="EMBL" id="MFD1121141.1"/>
    </source>
</evidence>
<dbReference type="RefSeq" id="WP_379029466.1">
    <property type="nucleotide sequence ID" value="NZ_JBHTLN010000001.1"/>
</dbReference>